<gene>
    <name evidence="2" type="ORF">K8352_04755</name>
</gene>
<evidence type="ECO:0000313" key="2">
    <source>
        <dbReference type="EMBL" id="MCG2460045.1"/>
    </source>
</evidence>
<dbReference type="Gene3D" id="3.40.30.10">
    <property type="entry name" value="Glutaredoxin"/>
    <property type="match status" value="1"/>
</dbReference>
<accession>A0AAE3ET80</accession>
<dbReference type="AlphaFoldDB" id="A0AAE3ET80"/>
<evidence type="ECO:0008006" key="4">
    <source>
        <dbReference type="Google" id="ProtNLM"/>
    </source>
</evidence>
<protein>
    <recommendedName>
        <fullName evidence="4">SCO family protein</fullName>
    </recommendedName>
</protein>
<keyword evidence="1" id="KW-0472">Membrane</keyword>
<sequence length="250" mass="27981">MFKDIVLAVIAVGFGLLLNAQSVSSGLKEEANIYGKVFDAPLRVAENDSLLFHGLYNRKPLILALVFTRCYGVCNPFLLRLAEYIQLRDKDDSFSVLVLSFDPKDSVDDMKLLGKRYGLENNTQWTFAVTDSIESLNRSIGFYPSWDSSIEQFDHDALLVGINNEGFITKKLIGIRQPHDLDLLIASVNNIFSPTYRLPNRNALFSCFNYDPKTGKNTPGLGLLFIALPAIVTVILLLSISYFVRHKPLG</sequence>
<evidence type="ECO:0000256" key="1">
    <source>
        <dbReference type="SAM" id="Phobius"/>
    </source>
</evidence>
<dbReference type="SUPFAM" id="SSF52833">
    <property type="entry name" value="Thioredoxin-like"/>
    <property type="match status" value="1"/>
</dbReference>
<keyword evidence="1" id="KW-0812">Transmembrane</keyword>
<keyword evidence="1" id="KW-1133">Transmembrane helix</keyword>
<reference evidence="2" key="1">
    <citation type="submission" date="2023-02" db="EMBL/GenBank/DDBJ databases">
        <title>Genome of Flavobacteriaceae gen. nov. sp. strain F89.</title>
        <authorList>
            <person name="Wang Y."/>
        </authorList>
    </citation>
    <scope>NUCLEOTIDE SEQUENCE</scope>
    <source>
        <strain evidence="2">F89</strain>
    </source>
</reference>
<dbReference type="InterPro" id="IPR036249">
    <property type="entry name" value="Thioredoxin-like_sf"/>
</dbReference>
<keyword evidence="3" id="KW-1185">Reference proteome</keyword>
<proteinExistence type="predicted"/>
<organism evidence="2 3">
    <name type="scientific">Cerina litoralis</name>
    <dbReference type="NCBI Taxonomy" id="2874477"/>
    <lineage>
        <taxon>Bacteria</taxon>
        <taxon>Pseudomonadati</taxon>
        <taxon>Bacteroidota</taxon>
        <taxon>Flavobacteriia</taxon>
        <taxon>Flavobacteriales</taxon>
        <taxon>Flavobacteriaceae</taxon>
        <taxon>Cerina</taxon>
    </lineage>
</organism>
<dbReference type="RefSeq" id="WP_317901189.1">
    <property type="nucleotide sequence ID" value="NZ_JAIRBC010000005.1"/>
</dbReference>
<dbReference type="EMBL" id="JAIRBC010000005">
    <property type="protein sequence ID" value="MCG2460045.1"/>
    <property type="molecule type" value="Genomic_DNA"/>
</dbReference>
<dbReference type="Proteomes" id="UP001200642">
    <property type="component" value="Unassembled WGS sequence"/>
</dbReference>
<name>A0AAE3ET80_9FLAO</name>
<comment type="caution">
    <text evidence="2">The sequence shown here is derived from an EMBL/GenBank/DDBJ whole genome shotgun (WGS) entry which is preliminary data.</text>
</comment>
<feature type="transmembrane region" description="Helical" evidence="1">
    <location>
        <begin position="221"/>
        <end position="244"/>
    </location>
</feature>
<evidence type="ECO:0000313" key="3">
    <source>
        <dbReference type="Proteomes" id="UP001200642"/>
    </source>
</evidence>